<organism evidence="1 2">
    <name type="scientific">Streptomyces erythrogriseus</name>
    <dbReference type="NCBI Taxonomy" id="284027"/>
    <lineage>
        <taxon>Bacteria</taxon>
        <taxon>Bacillati</taxon>
        <taxon>Actinomycetota</taxon>
        <taxon>Actinomycetes</taxon>
        <taxon>Kitasatosporales</taxon>
        <taxon>Streptomycetaceae</taxon>
        <taxon>Streptomyces</taxon>
        <taxon>Streptomyces griseoincarnatus group</taxon>
    </lineage>
</organism>
<reference evidence="1 2" key="1">
    <citation type="journal article" date="2019" name="Int. J. Syst. Evol. Microbiol.">
        <title>The Global Catalogue of Microorganisms (GCM) 10K type strain sequencing project: providing services to taxonomists for standard genome sequencing and annotation.</title>
        <authorList>
            <consortium name="The Broad Institute Genomics Platform"/>
            <consortium name="The Broad Institute Genome Sequencing Center for Infectious Disease"/>
            <person name="Wu L."/>
            <person name="Ma J."/>
        </authorList>
    </citation>
    <scope>NUCLEOTIDE SEQUENCE [LARGE SCALE GENOMIC DNA]</scope>
    <source>
        <strain evidence="1 2">JCM 9650</strain>
    </source>
</reference>
<name>A0ABN3XFD5_9ACTN</name>
<dbReference type="RefSeq" id="WP_244789113.1">
    <property type="nucleotide sequence ID" value="NZ_BAAAVA010000128.1"/>
</dbReference>
<keyword evidence="2" id="KW-1185">Reference proteome</keyword>
<comment type="caution">
    <text evidence="1">The sequence shown here is derived from an EMBL/GenBank/DDBJ whole genome shotgun (WGS) entry which is preliminary data.</text>
</comment>
<evidence type="ECO:0000313" key="2">
    <source>
        <dbReference type="Proteomes" id="UP001501423"/>
    </source>
</evidence>
<sequence length="176" mass="19707">MIVPSRLLGDLLEQIDQKRAAHLALDFARHVLDLERDEIEEPVWAACLGYVEACHYAIDLGEVPPRLSEAKERLWEAAARWNTDRHVLARGAGLVLDAARVGTEQMLAKAAGHGPSTPIPCLYVARRLQAEVGRWAAQHRPAGADERLAARRARWEEARWQVRHVIASEPNPHEDA</sequence>
<gene>
    <name evidence="1" type="ORF">GCM10010478_62450</name>
</gene>
<protein>
    <submittedName>
        <fullName evidence="1">Uncharacterized protein</fullName>
    </submittedName>
</protein>
<evidence type="ECO:0000313" key="1">
    <source>
        <dbReference type="EMBL" id="GAA2953628.1"/>
    </source>
</evidence>
<dbReference type="EMBL" id="BAAAVA010000128">
    <property type="protein sequence ID" value="GAA2953628.1"/>
    <property type="molecule type" value="Genomic_DNA"/>
</dbReference>
<accession>A0ABN3XFD5</accession>
<proteinExistence type="predicted"/>
<dbReference type="Proteomes" id="UP001501423">
    <property type="component" value="Unassembled WGS sequence"/>
</dbReference>